<dbReference type="RefSeq" id="XP_001314455.1">
    <property type="nucleotide sequence ID" value="XM_001314435.1"/>
</dbReference>
<dbReference type="VEuPathDB" id="TrichDB:TVAG_068820"/>
<gene>
    <name evidence="1" type="ORF">TVAG_068820</name>
</gene>
<dbReference type="AlphaFoldDB" id="A2EZK8"/>
<dbReference type="KEGG" id="tva:4759745"/>
<organism evidence="1 2">
    <name type="scientific">Trichomonas vaginalis (strain ATCC PRA-98 / G3)</name>
    <dbReference type="NCBI Taxonomy" id="412133"/>
    <lineage>
        <taxon>Eukaryota</taxon>
        <taxon>Metamonada</taxon>
        <taxon>Parabasalia</taxon>
        <taxon>Trichomonadida</taxon>
        <taxon>Trichomonadidae</taxon>
        <taxon>Trichomonas</taxon>
    </lineage>
</organism>
<evidence type="ECO:0000313" key="2">
    <source>
        <dbReference type="Proteomes" id="UP000001542"/>
    </source>
</evidence>
<dbReference type="EMBL" id="DS113553">
    <property type="protein sequence ID" value="EAY01916.1"/>
    <property type="molecule type" value="Genomic_DNA"/>
</dbReference>
<dbReference type="InterPro" id="IPR016024">
    <property type="entry name" value="ARM-type_fold"/>
</dbReference>
<proteinExistence type="predicted"/>
<evidence type="ECO:0000313" key="1">
    <source>
        <dbReference type="EMBL" id="EAY01916.1"/>
    </source>
</evidence>
<dbReference type="Proteomes" id="UP000001542">
    <property type="component" value="Unassembled WGS sequence"/>
</dbReference>
<name>A2EZK8_TRIV3</name>
<sequence length="355" mass="40425">MHTPQTIDIEPGMEDTLVSTNDIKGEFRSGRSQTPQFLREIQQLDDPLNRPLINTSNSIAYSLSNSIIDPFSNLIRHLHISHETSKVFHQIAQNLATNTPATNFIPILFQLIDEKNGNVQCRLLALQSLRVLSINDEQFCKEVLNYDKFNSILVYLKDPQFMIEILQLLTTICQYADESKAERIKNSLDSITQETREQIEEHVVALYAILSKYATIFSDDNVKKIKKHINYPGKPPLNAAIVWSCLECIDNFLACPSSGAYNALKNDKDTLLGKLAHAIICVEKNEDPNLLMMIMKVLLESIDEFNMDDIADTLKEFRLQLVSRLINMQNCDDPALKQMAETVLKRLNLIKNNSE</sequence>
<dbReference type="SUPFAM" id="SSF48371">
    <property type="entry name" value="ARM repeat"/>
    <property type="match status" value="1"/>
</dbReference>
<dbReference type="Gene3D" id="1.25.10.10">
    <property type="entry name" value="Leucine-rich Repeat Variant"/>
    <property type="match status" value="1"/>
</dbReference>
<protein>
    <submittedName>
        <fullName evidence="1">Uncharacterized protein</fullName>
    </submittedName>
</protein>
<keyword evidence="2" id="KW-1185">Reference proteome</keyword>
<reference evidence="1" key="2">
    <citation type="journal article" date="2007" name="Science">
        <title>Draft genome sequence of the sexually transmitted pathogen Trichomonas vaginalis.</title>
        <authorList>
            <person name="Carlton J.M."/>
            <person name="Hirt R.P."/>
            <person name="Silva J.C."/>
            <person name="Delcher A.L."/>
            <person name="Schatz M."/>
            <person name="Zhao Q."/>
            <person name="Wortman J.R."/>
            <person name="Bidwell S.L."/>
            <person name="Alsmark U.C.M."/>
            <person name="Besteiro S."/>
            <person name="Sicheritz-Ponten T."/>
            <person name="Noel C.J."/>
            <person name="Dacks J.B."/>
            <person name="Foster P.G."/>
            <person name="Simillion C."/>
            <person name="Van de Peer Y."/>
            <person name="Miranda-Saavedra D."/>
            <person name="Barton G.J."/>
            <person name="Westrop G.D."/>
            <person name="Mueller S."/>
            <person name="Dessi D."/>
            <person name="Fiori P.L."/>
            <person name="Ren Q."/>
            <person name="Paulsen I."/>
            <person name="Zhang H."/>
            <person name="Bastida-Corcuera F.D."/>
            <person name="Simoes-Barbosa A."/>
            <person name="Brown M.T."/>
            <person name="Hayes R.D."/>
            <person name="Mukherjee M."/>
            <person name="Okumura C.Y."/>
            <person name="Schneider R."/>
            <person name="Smith A.J."/>
            <person name="Vanacova S."/>
            <person name="Villalvazo M."/>
            <person name="Haas B.J."/>
            <person name="Pertea M."/>
            <person name="Feldblyum T.V."/>
            <person name="Utterback T.R."/>
            <person name="Shu C.L."/>
            <person name="Osoegawa K."/>
            <person name="de Jong P.J."/>
            <person name="Hrdy I."/>
            <person name="Horvathova L."/>
            <person name="Zubacova Z."/>
            <person name="Dolezal P."/>
            <person name="Malik S.B."/>
            <person name="Logsdon J.M. Jr."/>
            <person name="Henze K."/>
            <person name="Gupta A."/>
            <person name="Wang C.C."/>
            <person name="Dunne R.L."/>
            <person name="Upcroft J.A."/>
            <person name="Upcroft P."/>
            <person name="White O."/>
            <person name="Salzberg S.L."/>
            <person name="Tang P."/>
            <person name="Chiu C.-H."/>
            <person name="Lee Y.-S."/>
            <person name="Embley T.M."/>
            <person name="Coombs G.H."/>
            <person name="Mottram J.C."/>
            <person name="Tachezy J."/>
            <person name="Fraser-Liggett C.M."/>
            <person name="Johnson P.J."/>
        </authorList>
    </citation>
    <scope>NUCLEOTIDE SEQUENCE [LARGE SCALE GENOMIC DNA]</scope>
    <source>
        <strain evidence="1">G3</strain>
    </source>
</reference>
<accession>A2EZK8</accession>
<dbReference type="InParanoid" id="A2EZK8"/>
<dbReference type="VEuPathDB" id="TrichDB:TVAGG3_0923420"/>
<reference evidence="1" key="1">
    <citation type="submission" date="2006-10" db="EMBL/GenBank/DDBJ databases">
        <authorList>
            <person name="Amadeo P."/>
            <person name="Zhao Q."/>
            <person name="Wortman J."/>
            <person name="Fraser-Liggett C."/>
            <person name="Carlton J."/>
        </authorList>
    </citation>
    <scope>NUCLEOTIDE SEQUENCE</scope>
    <source>
        <strain evidence="1">G3</strain>
    </source>
</reference>
<dbReference type="SMR" id="A2EZK8"/>
<dbReference type="InterPro" id="IPR011989">
    <property type="entry name" value="ARM-like"/>
</dbReference>